<reference evidence="1" key="1">
    <citation type="submission" date="2019-10" db="EMBL/GenBank/DDBJ databases">
        <authorList>
            <person name="Ross D.E."/>
            <person name="Gulliver D."/>
        </authorList>
    </citation>
    <scope>NUCLEOTIDE SEQUENCE</scope>
    <source>
        <strain evidence="1">DER-2019</strain>
    </source>
</reference>
<protein>
    <submittedName>
        <fullName evidence="1">Uncharacterized protein</fullName>
    </submittedName>
</protein>
<dbReference type="AlphaFoldDB" id="A0A923KXY2"/>
<dbReference type="RefSeq" id="WP_148568574.1">
    <property type="nucleotide sequence ID" value="NZ_RXYA01000021.1"/>
</dbReference>
<accession>A0A923KXY2</accession>
<comment type="caution">
    <text evidence="1">The sequence shown here is derived from an EMBL/GenBank/DDBJ whole genome shotgun (WGS) entry which is preliminary data.</text>
</comment>
<sequence length="449" mass="52292">MSEGNIENLLKVPKLEAFFKDYIINNKELFLGVRGECINVYYWCKSLLEISYVDDNKCNIKIHKKYVDNTALCGLKFTEKSDYMTFSLSDEFIKAFSGSYKVLKANVENAALKIKPIPVKIENKKFRIKSGEVKIANKKPETKSVEVKVGILEKKFQQVIACNNNSNKDSDWYCIDLEYQSEGIPFGRLDMVIISKNRHNGKYQIAIIKLKYSWQAYKSGYRKNLYNDKKNKGYYIQAETLKTKKNAQDIQHQRRFGCKYDEKKKQIVDYEFGSGIVGNFHNYSKFLFTDNGKYYHQLKEECYDILRTKNKLGCFETNDHISEELLEILESSQEEFIENISDVPQCIFLTVGCDDIEQCKQSMTSYLCAGPTNTADVLSCTKDLWNLYYNDGKGKIKTIMHDLNLTDCFPKAFDERIRYLFSKKEELENLNMIDHLDPSTDDELILNIF</sequence>
<dbReference type="EMBL" id="WJBD01000031">
    <property type="protein sequence ID" value="MBC3889938.1"/>
    <property type="molecule type" value="Genomic_DNA"/>
</dbReference>
<proteinExistence type="predicted"/>
<evidence type="ECO:0000313" key="1">
    <source>
        <dbReference type="EMBL" id="MBC3889938.1"/>
    </source>
</evidence>
<keyword evidence="2" id="KW-1185">Reference proteome</keyword>
<gene>
    <name evidence="1" type="ORF">GH810_16690</name>
</gene>
<organism evidence="1 2">
    <name type="scientific">Acetobacterium paludosum</name>
    <dbReference type="NCBI Taxonomy" id="52693"/>
    <lineage>
        <taxon>Bacteria</taxon>
        <taxon>Bacillati</taxon>
        <taxon>Bacillota</taxon>
        <taxon>Clostridia</taxon>
        <taxon>Eubacteriales</taxon>
        <taxon>Eubacteriaceae</taxon>
        <taxon>Acetobacterium</taxon>
    </lineage>
</organism>
<dbReference type="Proteomes" id="UP000616595">
    <property type="component" value="Unassembled WGS sequence"/>
</dbReference>
<reference evidence="1" key="2">
    <citation type="submission" date="2020-10" db="EMBL/GenBank/DDBJ databases">
        <title>Comparative genomics of the Acetobacterium genus.</title>
        <authorList>
            <person name="Marshall C."/>
            <person name="May H."/>
            <person name="Norman S."/>
        </authorList>
    </citation>
    <scope>NUCLEOTIDE SEQUENCE</scope>
    <source>
        <strain evidence="1">DER-2019</strain>
    </source>
</reference>
<dbReference type="OrthoDB" id="1776469at2"/>
<name>A0A923KXY2_9FIRM</name>
<evidence type="ECO:0000313" key="2">
    <source>
        <dbReference type="Proteomes" id="UP000616595"/>
    </source>
</evidence>